<feature type="transmembrane region" description="Helical" evidence="5">
    <location>
        <begin position="181"/>
        <end position="207"/>
    </location>
</feature>
<dbReference type="InterPro" id="IPR002781">
    <property type="entry name" value="TM_pro_TauE-like"/>
</dbReference>
<gene>
    <name evidence="6" type="ORF">Ga0058931_1897</name>
    <name evidence="7" type="ORF">HLUCCA05_03890</name>
</gene>
<evidence type="ECO:0000256" key="5">
    <source>
        <dbReference type="RuleBase" id="RU363041"/>
    </source>
</evidence>
<dbReference type="AlphaFoldDB" id="A0A0P7X5K0"/>
<dbReference type="EMBL" id="LJSG01000002">
    <property type="protein sequence ID" value="KPP95819.1"/>
    <property type="molecule type" value="Genomic_DNA"/>
</dbReference>
<reference evidence="6 9" key="2">
    <citation type="submission" date="2016-01" db="EMBL/GenBank/DDBJ databases">
        <authorList>
            <person name="Varghese N."/>
        </authorList>
    </citation>
    <scope>NUCLEOTIDE SEQUENCE [LARGE SCALE GENOMIC DNA]</scope>
    <source>
        <strain evidence="6 9">HL-91</strain>
    </source>
</reference>
<name>A0A0P7X5K0_9RHOB</name>
<dbReference type="Proteomes" id="UP000050413">
    <property type="component" value="Unassembled WGS sequence"/>
</dbReference>
<feature type="transmembrane region" description="Helical" evidence="5">
    <location>
        <begin position="250"/>
        <end position="267"/>
    </location>
</feature>
<evidence type="ECO:0000313" key="8">
    <source>
        <dbReference type="Proteomes" id="UP000050413"/>
    </source>
</evidence>
<keyword evidence="5" id="KW-1003">Cell membrane</keyword>
<feature type="transmembrane region" description="Helical" evidence="5">
    <location>
        <begin position="55"/>
        <end position="75"/>
    </location>
</feature>
<dbReference type="EMBL" id="FBYC01000004">
    <property type="protein sequence ID" value="CUX81655.1"/>
    <property type="molecule type" value="Genomic_DNA"/>
</dbReference>
<comment type="caution">
    <text evidence="7">The sequence shown here is derived from an EMBL/GenBank/DDBJ whole genome shotgun (WGS) entry which is preliminary data.</text>
</comment>
<dbReference type="Proteomes" id="UP000182045">
    <property type="component" value="Unassembled WGS sequence"/>
</dbReference>
<evidence type="ECO:0000256" key="4">
    <source>
        <dbReference type="ARBA" id="ARBA00023136"/>
    </source>
</evidence>
<dbReference type="GO" id="GO:0005886">
    <property type="term" value="C:plasma membrane"/>
    <property type="evidence" value="ECO:0007669"/>
    <property type="project" value="UniProtKB-SubCell"/>
</dbReference>
<reference evidence="7 8" key="1">
    <citation type="submission" date="2015-09" db="EMBL/GenBank/DDBJ databases">
        <title>Identification and resolution of microdiversity through metagenomic sequencing of parallel consortia.</title>
        <authorList>
            <person name="Nelson W.C."/>
            <person name="Romine M.F."/>
            <person name="Lindemann S.R."/>
        </authorList>
    </citation>
    <scope>NUCLEOTIDE SEQUENCE [LARGE SCALE GENOMIC DNA]</scope>
    <source>
        <strain evidence="7">HL-91</strain>
    </source>
</reference>
<evidence type="ECO:0000256" key="2">
    <source>
        <dbReference type="ARBA" id="ARBA00022692"/>
    </source>
</evidence>
<dbReference type="STRING" id="1666912.Ga0058931_1897"/>
<dbReference type="PANTHER" id="PTHR43483:SF3">
    <property type="entry name" value="MEMBRANE TRANSPORTER PROTEIN HI_0806-RELATED"/>
    <property type="match status" value="1"/>
</dbReference>
<evidence type="ECO:0000256" key="1">
    <source>
        <dbReference type="ARBA" id="ARBA00004141"/>
    </source>
</evidence>
<sequence length="273" mass="28172">MSADPWLLAQMIGLLLVIGAFAGIVAGLLGVGGGIVLVPAFFYLFTALGYGSAQLMQVCLATSLATIIVTSARSVQSHHRKGAVDWAILRGWAVWIGFGAVLGVLVASGLRSVVLQGIFGVLGVLIGLYFGFGRNSWQLGTVMPSGLKKAVLAPLIGFLSVLMGIGGGSFGVPLMTLHGVAIHRAVATAAGFGIIIAAPSVLVFLLVPIVDAPPFTIGAVNLPAFALVVAMTLITAPMGAKLAHAMDPKPLKRVFAVFIMVMALNMLRKALGF</sequence>
<keyword evidence="4 5" id="KW-0472">Membrane</keyword>
<protein>
    <recommendedName>
        <fullName evidence="5">Probable membrane transporter protein</fullName>
    </recommendedName>
</protein>
<feature type="transmembrane region" description="Helical" evidence="5">
    <location>
        <begin position="113"/>
        <end position="132"/>
    </location>
</feature>
<feature type="transmembrane region" description="Helical" evidence="5">
    <location>
        <begin position="219"/>
        <end position="238"/>
    </location>
</feature>
<evidence type="ECO:0000313" key="6">
    <source>
        <dbReference type="EMBL" id="CUX81655.1"/>
    </source>
</evidence>
<dbReference type="Pfam" id="PF01925">
    <property type="entry name" value="TauE"/>
    <property type="match status" value="1"/>
</dbReference>
<dbReference type="PANTHER" id="PTHR43483">
    <property type="entry name" value="MEMBRANE TRANSPORTER PROTEIN HI_0806-RELATED"/>
    <property type="match status" value="1"/>
</dbReference>
<keyword evidence="2 5" id="KW-0812">Transmembrane</keyword>
<comment type="similarity">
    <text evidence="5">Belongs to the 4-toluene sulfonate uptake permease (TSUP) (TC 2.A.102) family.</text>
</comment>
<proteinExistence type="inferred from homology"/>
<comment type="subcellular location">
    <subcellularLocation>
        <location evidence="5">Cell membrane</location>
        <topology evidence="5">Multi-pass membrane protein</topology>
    </subcellularLocation>
    <subcellularLocation>
        <location evidence="1">Membrane</location>
        <topology evidence="1">Multi-pass membrane protein</topology>
    </subcellularLocation>
</comment>
<accession>A0A0P7X5K0</accession>
<keyword evidence="9" id="KW-1185">Reference proteome</keyword>
<evidence type="ECO:0000313" key="9">
    <source>
        <dbReference type="Proteomes" id="UP000182045"/>
    </source>
</evidence>
<keyword evidence="3 5" id="KW-1133">Transmembrane helix</keyword>
<evidence type="ECO:0000313" key="7">
    <source>
        <dbReference type="EMBL" id="KPP95819.1"/>
    </source>
</evidence>
<dbReference type="PATRIC" id="fig|1666912.4.peg.1931"/>
<feature type="transmembrane region" description="Helical" evidence="5">
    <location>
        <begin position="12"/>
        <end position="43"/>
    </location>
</feature>
<organism evidence="7 8">
    <name type="scientific">Roseibaca calidilacus</name>
    <dbReference type="NCBI Taxonomy" id="1666912"/>
    <lineage>
        <taxon>Bacteria</taxon>
        <taxon>Pseudomonadati</taxon>
        <taxon>Pseudomonadota</taxon>
        <taxon>Alphaproteobacteria</taxon>
        <taxon>Rhodobacterales</taxon>
        <taxon>Paracoccaceae</taxon>
        <taxon>Roseinatronobacter</taxon>
    </lineage>
</organism>
<feature type="transmembrane region" description="Helical" evidence="5">
    <location>
        <begin position="152"/>
        <end position="175"/>
    </location>
</feature>
<evidence type="ECO:0000256" key="3">
    <source>
        <dbReference type="ARBA" id="ARBA00022989"/>
    </source>
</evidence>
<feature type="transmembrane region" description="Helical" evidence="5">
    <location>
        <begin position="87"/>
        <end position="107"/>
    </location>
</feature>